<feature type="region of interest" description="Disordered" evidence="1">
    <location>
        <begin position="117"/>
        <end position="158"/>
    </location>
</feature>
<dbReference type="KEGG" id="ptkz:JDV02_006426"/>
<name>A0A9Q8VC41_9HYPO</name>
<proteinExistence type="predicted"/>
<keyword evidence="4" id="KW-1185">Reference proteome</keyword>
<feature type="compositionally biased region" description="Gly residues" evidence="1">
    <location>
        <begin position="121"/>
        <end position="151"/>
    </location>
</feature>
<dbReference type="EMBL" id="CP086358">
    <property type="protein sequence ID" value="UNI20328.1"/>
    <property type="molecule type" value="Genomic_DNA"/>
</dbReference>
<evidence type="ECO:0000256" key="1">
    <source>
        <dbReference type="SAM" id="MobiDB-lite"/>
    </source>
</evidence>
<dbReference type="GeneID" id="72068375"/>
<dbReference type="Proteomes" id="UP000829364">
    <property type="component" value="Chromosome 5"/>
</dbReference>
<protein>
    <submittedName>
        <fullName evidence="3">Uncharacterized protein</fullName>
    </submittedName>
</protein>
<accession>A0A9Q8VC41</accession>
<keyword evidence="2" id="KW-0732">Signal</keyword>
<organism evidence="3 4">
    <name type="scientific">Purpureocillium takamizusanense</name>
    <dbReference type="NCBI Taxonomy" id="2060973"/>
    <lineage>
        <taxon>Eukaryota</taxon>
        <taxon>Fungi</taxon>
        <taxon>Dikarya</taxon>
        <taxon>Ascomycota</taxon>
        <taxon>Pezizomycotina</taxon>
        <taxon>Sordariomycetes</taxon>
        <taxon>Hypocreomycetidae</taxon>
        <taxon>Hypocreales</taxon>
        <taxon>Ophiocordycipitaceae</taxon>
        <taxon>Purpureocillium</taxon>
    </lineage>
</organism>
<evidence type="ECO:0000256" key="2">
    <source>
        <dbReference type="SAM" id="SignalP"/>
    </source>
</evidence>
<dbReference type="AlphaFoldDB" id="A0A9Q8VC41"/>
<feature type="signal peptide" evidence="2">
    <location>
        <begin position="1"/>
        <end position="17"/>
    </location>
</feature>
<evidence type="ECO:0000313" key="4">
    <source>
        <dbReference type="Proteomes" id="UP000829364"/>
    </source>
</evidence>
<gene>
    <name evidence="3" type="ORF">JDV02_006426</name>
</gene>
<sequence length="158" mass="16075">MKAQLLLPLSLSPVVFAAGPSDASKYAAYAKLIKGSIRTEVLRQPITGICKPGKVRSVCAIPWSQVQESDHKGGEQVPIPCKDEGQKCVKGSACTVTFTVTSGKELAQTRADCPATAAGDTGHGNDAGQGNNAGQGTNAGHGNNAGHGTNTGHGQSHA</sequence>
<dbReference type="RefSeq" id="XP_047843809.1">
    <property type="nucleotide sequence ID" value="XM_047987819.1"/>
</dbReference>
<reference evidence="3" key="1">
    <citation type="submission" date="2021-11" db="EMBL/GenBank/DDBJ databases">
        <title>Purpureocillium_takamizusanense_genome.</title>
        <authorList>
            <person name="Nguyen N.-H."/>
        </authorList>
    </citation>
    <scope>NUCLEOTIDE SEQUENCE</scope>
    <source>
        <strain evidence="3">PT3</strain>
    </source>
</reference>
<evidence type="ECO:0000313" key="3">
    <source>
        <dbReference type="EMBL" id="UNI20328.1"/>
    </source>
</evidence>
<feature type="chain" id="PRO_5040462584" evidence="2">
    <location>
        <begin position="18"/>
        <end position="158"/>
    </location>
</feature>